<dbReference type="KEGG" id="eri:EEI45_02840"/>
<dbReference type="RefSeq" id="WP_125164068.1">
    <property type="nucleotide sequence ID" value="NZ_CP034234.1"/>
</dbReference>
<proteinExistence type="predicted"/>
<dbReference type="Proteomes" id="UP000278804">
    <property type="component" value="Chromosome"/>
</dbReference>
<dbReference type="AlphaFoldDB" id="A0A3S8RLY3"/>
<organism evidence="1 2">
    <name type="scientific">Erysipelothrix piscisicarius</name>
    <dbReference type="NCBI Taxonomy" id="2485784"/>
    <lineage>
        <taxon>Bacteria</taxon>
        <taxon>Bacillati</taxon>
        <taxon>Bacillota</taxon>
        <taxon>Erysipelotrichia</taxon>
        <taxon>Erysipelotrichales</taxon>
        <taxon>Erysipelotrichaceae</taxon>
        <taxon>Erysipelothrix</taxon>
    </lineage>
</organism>
<reference evidence="1 2" key="1">
    <citation type="journal article" date="2020" name="Int. J. Syst. Evol. Microbiol.">
        <title>Description of Erysipelothrix piscisicarius sp. nov., an emergent fish pathogen, and assessment of virulence using a tiger barb (Puntigrus tetrazona) infection model.</title>
        <authorList>
            <person name="Pomaranski E.K."/>
            <person name="Griffin M.J."/>
            <person name="Camus A.C."/>
            <person name="Armwood A.R."/>
            <person name="Shelley J."/>
            <person name="Waldbieser G.C."/>
            <person name="LaFrentz B.R."/>
            <person name="Garcia J.C."/>
            <person name="Yanong R."/>
            <person name="Soto E."/>
        </authorList>
    </citation>
    <scope>NUCLEOTIDE SEQUENCE [LARGE SCALE GENOMIC DNA]</scope>
    <source>
        <strain evidence="1 2">15TAL0474</strain>
    </source>
</reference>
<evidence type="ECO:0000313" key="2">
    <source>
        <dbReference type="Proteomes" id="UP000278804"/>
    </source>
</evidence>
<sequence>MYLKKKSINFSVWLQSLRFENFSMTVGHPGLSSQMSYAGDGGSFVSPKSEFHIEKIGINPSEALMFDGTIKIFAVDDDLNETVLFDDVTALQLQKGLEIEDKNVRYIRLESNSGFKYEYSVAHPSFKINVSVRKDNLDTKYIDDINTTAGTTNKKHSDDSKIYYQMTVMGKIEGKSVPSTDSYVKITVAQPHTTSTVSPYSTTAQDILTNKIVYTTPSFNLLDLDTISKIEKMERSVKTVTVIPKGISINEVGLNSSNAQYYKTSIVENYKGSGNSAVIAELTKEKFLENYLESGRYNPLTLTLGLTLTRGLPKGEYKIITWVDDAGIATKESGRNHYLEDEYDINENGSKTDKLPVAQDIYNHLTSKEV</sequence>
<protein>
    <submittedName>
        <fullName evidence="1">Uncharacterized protein</fullName>
    </submittedName>
</protein>
<gene>
    <name evidence="1" type="ORF">EEI45_02840</name>
</gene>
<keyword evidence="2" id="KW-1185">Reference proteome</keyword>
<evidence type="ECO:0000313" key="1">
    <source>
        <dbReference type="EMBL" id="AZK43859.1"/>
    </source>
</evidence>
<dbReference type="EMBL" id="CP034234">
    <property type="protein sequence ID" value="AZK43859.1"/>
    <property type="molecule type" value="Genomic_DNA"/>
</dbReference>
<accession>A0A3S8RLY3</accession>
<name>A0A3S8RLY3_9FIRM</name>